<evidence type="ECO:0000313" key="1">
    <source>
        <dbReference type="EMBL" id="GMR47466.1"/>
    </source>
</evidence>
<proteinExistence type="predicted"/>
<name>A0AAN5CN21_9BILA</name>
<dbReference type="AlphaFoldDB" id="A0AAN5CN21"/>
<dbReference type="EMBL" id="BTRK01000004">
    <property type="protein sequence ID" value="GMR47466.1"/>
    <property type="molecule type" value="Genomic_DNA"/>
</dbReference>
<keyword evidence="2" id="KW-1185">Reference proteome</keyword>
<dbReference type="Proteomes" id="UP001328107">
    <property type="component" value="Unassembled WGS sequence"/>
</dbReference>
<protein>
    <submittedName>
        <fullName evidence="1">Uncharacterized protein</fullName>
    </submittedName>
</protein>
<organism evidence="1 2">
    <name type="scientific">Pristionchus mayeri</name>
    <dbReference type="NCBI Taxonomy" id="1317129"/>
    <lineage>
        <taxon>Eukaryota</taxon>
        <taxon>Metazoa</taxon>
        <taxon>Ecdysozoa</taxon>
        <taxon>Nematoda</taxon>
        <taxon>Chromadorea</taxon>
        <taxon>Rhabditida</taxon>
        <taxon>Rhabditina</taxon>
        <taxon>Diplogasteromorpha</taxon>
        <taxon>Diplogasteroidea</taxon>
        <taxon>Neodiplogasteridae</taxon>
        <taxon>Pristionchus</taxon>
    </lineage>
</organism>
<dbReference type="PANTHER" id="PTHR36514:SF3">
    <property type="entry name" value="ASCARIS SUUM EPICUTICLIN PROTEIN RELATED"/>
    <property type="match status" value="1"/>
</dbReference>
<gene>
    <name evidence="1" type="ORF">PMAYCL1PPCAC_17661</name>
</gene>
<feature type="non-terminal residue" evidence="1">
    <location>
        <position position="1"/>
    </location>
</feature>
<reference evidence="2" key="1">
    <citation type="submission" date="2022-10" db="EMBL/GenBank/DDBJ databases">
        <title>Genome assembly of Pristionchus species.</title>
        <authorList>
            <person name="Yoshida K."/>
            <person name="Sommer R.J."/>
        </authorList>
    </citation>
    <scope>NUCLEOTIDE SEQUENCE [LARGE SCALE GENOMIC DNA]</scope>
    <source>
        <strain evidence="2">RS5460</strain>
    </source>
</reference>
<comment type="caution">
    <text evidence="1">The sequence shown here is derived from an EMBL/GenBank/DDBJ whole genome shotgun (WGS) entry which is preliminary data.</text>
</comment>
<accession>A0AAN5CN21</accession>
<evidence type="ECO:0000313" key="2">
    <source>
        <dbReference type="Proteomes" id="UP001328107"/>
    </source>
</evidence>
<sequence>VHKRSNAYGDELIVPEETHIEVHAEPKQQYAKEEVAVVEAAPVSGYDAQPAHTVEVERSGYRFKRSNAYGDELIVPEEPEEVVNAAQKPSYGEEEVAVVNPDPYGDIQTHPTLNVLPVQESGYRLKRNARPARGNEYGDEQIVPELAVEDNSVVQSNYAETAAVVAEVEQYEPAPAAVAAVQRSGYRSKRSNAYGDEQIVPEVTLEDTPSTRSDYAETAPVVAEVQEYEPVPAEAAAVEQVERSGYRTKRNAYGDELIVPTPVLQPVPAAPVSEIAAEVVDQSYVGHVVAARPAISPVQTPVSYGDEAIVPAQVPVIPVQHLRYAEVKDTVQSKIYFNWLSFL</sequence>
<dbReference type="PANTHER" id="PTHR36514">
    <property type="entry name" value="PROTEIN CBG00436"/>
    <property type="match status" value="1"/>
</dbReference>